<dbReference type="InterPro" id="IPR015892">
    <property type="entry name" value="Carbonic_anhydrase_CS"/>
</dbReference>
<dbReference type="Gene3D" id="3.40.1050.10">
    <property type="entry name" value="Carbonic anhydrase"/>
    <property type="match status" value="1"/>
</dbReference>
<dbReference type="PROSITE" id="PS00704">
    <property type="entry name" value="PROK_CO2_ANHYDRASE_1"/>
    <property type="match status" value="1"/>
</dbReference>
<comment type="catalytic activity">
    <reaction evidence="5 7">
        <text>hydrogencarbonate + H(+) = CO2 + H2O</text>
        <dbReference type="Rhea" id="RHEA:10748"/>
        <dbReference type="ChEBI" id="CHEBI:15377"/>
        <dbReference type="ChEBI" id="CHEBI:15378"/>
        <dbReference type="ChEBI" id="CHEBI:16526"/>
        <dbReference type="ChEBI" id="CHEBI:17544"/>
        <dbReference type="EC" id="4.2.1.1"/>
    </reaction>
</comment>
<dbReference type="InterPro" id="IPR036874">
    <property type="entry name" value="Carbonic_anhydrase_sf"/>
</dbReference>
<keyword evidence="3 6" id="KW-0862">Zinc</keyword>
<keyword evidence="4 7" id="KW-0456">Lyase</keyword>
<dbReference type="PANTHER" id="PTHR11002">
    <property type="entry name" value="CARBONIC ANHYDRASE"/>
    <property type="match status" value="1"/>
</dbReference>
<keyword evidence="6" id="KW-0479">Metal-binding</keyword>
<dbReference type="AlphaFoldDB" id="A0A937X9J2"/>
<dbReference type="EMBL" id="VGIY01000062">
    <property type="protein sequence ID" value="MBM3316984.1"/>
    <property type="molecule type" value="Genomic_DNA"/>
</dbReference>
<evidence type="ECO:0000256" key="4">
    <source>
        <dbReference type="ARBA" id="ARBA00023239"/>
    </source>
</evidence>
<accession>A0A937X9J2</accession>
<dbReference type="SUPFAM" id="SSF53056">
    <property type="entry name" value="beta-carbonic anhydrase, cab"/>
    <property type="match status" value="1"/>
</dbReference>
<dbReference type="GO" id="GO:0015976">
    <property type="term" value="P:carbon utilization"/>
    <property type="evidence" value="ECO:0007669"/>
    <property type="project" value="InterPro"/>
</dbReference>
<evidence type="ECO:0000313" key="8">
    <source>
        <dbReference type="EMBL" id="MBM3316984.1"/>
    </source>
</evidence>
<feature type="binding site" evidence="6">
    <location>
        <position position="112"/>
    </location>
    <ligand>
        <name>Zn(2+)</name>
        <dbReference type="ChEBI" id="CHEBI:29105"/>
    </ligand>
</feature>
<protein>
    <recommendedName>
        <fullName evidence="2 7">Carbonic anhydrase</fullName>
        <ecNumber evidence="2 7">4.2.1.1</ecNumber>
    </recommendedName>
    <alternativeName>
        <fullName evidence="7">Carbonate dehydratase</fullName>
    </alternativeName>
</protein>
<evidence type="ECO:0000256" key="2">
    <source>
        <dbReference type="ARBA" id="ARBA00012925"/>
    </source>
</evidence>
<name>A0A937X9J2_UNCEI</name>
<proteinExistence type="inferred from homology"/>
<dbReference type="GO" id="GO:0008270">
    <property type="term" value="F:zinc ion binding"/>
    <property type="evidence" value="ECO:0007669"/>
    <property type="project" value="UniProtKB-UniRule"/>
</dbReference>
<organism evidence="8 9">
    <name type="scientific">Eiseniibacteriota bacterium</name>
    <dbReference type="NCBI Taxonomy" id="2212470"/>
    <lineage>
        <taxon>Bacteria</taxon>
        <taxon>Candidatus Eiseniibacteriota</taxon>
    </lineage>
</organism>
<feature type="binding site" evidence="6">
    <location>
        <position position="109"/>
    </location>
    <ligand>
        <name>Zn(2+)</name>
        <dbReference type="ChEBI" id="CHEBI:29105"/>
    </ligand>
</feature>
<dbReference type="Proteomes" id="UP000748308">
    <property type="component" value="Unassembled WGS sequence"/>
</dbReference>
<comment type="similarity">
    <text evidence="1 7">Belongs to the beta-class carbonic anhydrase family.</text>
</comment>
<gene>
    <name evidence="8" type="ORF">FJY75_03935</name>
</gene>
<dbReference type="PROSITE" id="PS00705">
    <property type="entry name" value="PROK_CO2_ANHYDRASE_2"/>
    <property type="match status" value="1"/>
</dbReference>
<comment type="function">
    <text evidence="7">Reversible hydration of carbon dioxide.</text>
</comment>
<evidence type="ECO:0000256" key="1">
    <source>
        <dbReference type="ARBA" id="ARBA00006217"/>
    </source>
</evidence>
<feature type="binding site" evidence="6">
    <location>
        <position position="56"/>
    </location>
    <ligand>
        <name>Zn(2+)</name>
        <dbReference type="ChEBI" id="CHEBI:29105"/>
    </ligand>
</feature>
<evidence type="ECO:0000256" key="3">
    <source>
        <dbReference type="ARBA" id="ARBA00022833"/>
    </source>
</evidence>
<dbReference type="GO" id="GO:0004089">
    <property type="term" value="F:carbonate dehydratase activity"/>
    <property type="evidence" value="ECO:0007669"/>
    <property type="project" value="UniProtKB-UniRule"/>
</dbReference>
<dbReference type="EC" id="4.2.1.1" evidence="2 7"/>
<evidence type="ECO:0000256" key="5">
    <source>
        <dbReference type="ARBA" id="ARBA00048348"/>
    </source>
</evidence>
<sequence length="214" mass="21718">MTQDVVRVPGAPASLAALMAGNARFVAGAMQHPRQDPARREALLGGQHPAAAILGCADSRIAPELIFDCGLGDLFVVRLAGNIPDDLARASLEYAVEHLGTPLLVVLGHSQCGAITAAASAADGSGSGEDPCAERTCAERLAEVLRPAVEEARGGDAPGLQGAGLVDCAARCHARRSAAALRSSMACAASGTPRAAVVAAYYDQASGRVELLDP</sequence>
<evidence type="ECO:0000256" key="7">
    <source>
        <dbReference type="RuleBase" id="RU003956"/>
    </source>
</evidence>
<dbReference type="InterPro" id="IPR001765">
    <property type="entry name" value="Carbonic_anhydrase"/>
</dbReference>
<dbReference type="Pfam" id="PF00484">
    <property type="entry name" value="Pro_CA"/>
    <property type="match status" value="1"/>
</dbReference>
<comment type="caution">
    <text evidence="8">The sequence shown here is derived from an EMBL/GenBank/DDBJ whole genome shotgun (WGS) entry which is preliminary data.</text>
</comment>
<evidence type="ECO:0000256" key="6">
    <source>
        <dbReference type="PIRSR" id="PIRSR601765-1"/>
    </source>
</evidence>
<dbReference type="PANTHER" id="PTHR11002:SF79">
    <property type="entry name" value="CARBONIC ANHYDRASE 2"/>
    <property type="match status" value="1"/>
</dbReference>
<comment type="cofactor">
    <cofactor evidence="6">
        <name>Zn(2+)</name>
        <dbReference type="ChEBI" id="CHEBI:29105"/>
    </cofactor>
    <text evidence="6">Binds 1 zinc ion per subunit.</text>
</comment>
<feature type="binding site" evidence="6">
    <location>
        <position position="58"/>
    </location>
    <ligand>
        <name>Zn(2+)</name>
        <dbReference type="ChEBI" id="CHEBI:29105"/>
    </ligand>
</feature>
<reference evidence="8" key="1">
    <citation type="submission" date="2019-03" db="EMBL/GenBank/DDBJ databases">
        <title>Lake Tanganyika Metagenome-Assembled Genomes (MAGs).</title>
        <authorList>
            <person name="Tran P."/>
        </authorList>
    </citation>
    <scope>NUCLEOTIDE SEQUENCE</scope>
    <source>
        <strain evidence="8">M_DeepCast_400m_m2_100</strain>
    </source>
</reference>
<evidence type="ECO:0000313" key="9">
    <source>
        <dbReference type="Proteomes" id="UP000748308"/>
    </source>
</evidence>
<dbReference type="SMART" id="SM00947">
    <property type="entry name" value="Pro_CA"/>
    <property type="match status" value="1"/>
</dbReference>